<feature type="domain" description="HTH arsR-type" evidence="1">
    <location>
        <begin position="12"/>
        <end position="106"/>
    </location>
</feature>
<evidence type="ECO:0000259" key="1">
    <source>
        <dbReference type="PROSITE" id="PS50987"/>
    </source>
</evidence>
<dbReference type="PROSITE" id="PS50987">
    <property type="entry name" value="HTH_ARSR_2"/>
    <property type="match status" value="1"/>
</dbReference>
<dbReference type="CDD" id="cd00090">
    <property type="entry name" value="HTH_ARSR"/>
    <property type="match status" value="1"/>
</dbReference>
<evidence type="ECO:0000313" key="3">
    <source>
        <dbReference type="Proteomes" id="UP000619788"/>
    </source>
</evidence>
<dbReference type="SUPFAM" id="SSF46785">
    <property type="entry name" value="Winged helix' DNA-binding domain"/>
    <property type="match status" value="1"/>
</dbReference>
<dbReference type="Proteomes" id="UP000619788">
    <property type="component" value="Unassembled WGS sequence"/>
</dbReference>
<dbReference type="AlphaFoldDB" id="A0A8J3WP83"/>
<dbReference type="EMBL" id="BOOJ01000045">
    <property type="protein sequence ID" value="GIH94651.1"/>
    <property type="molecule type" value="Genomic_DNA"/>
</dbReference>
<gene>
    <name evidence="2" type="ORF">Psi01_52810</name>
</gene>
<dbReference type="GO" id="GO:0003700">
    <property type="term" value="F:DNA-binding transcription factor activity"/>
    <property type="evidence" value="ECO:0007669"/>
    <property type="project" value="InterPro"/>
</dbReference>
<proteinExistence type="predicted"/>
<dbReference type="InterPro" id="IPR036388">
    <property type="entry name" value="WH-like_DNA-bd_sf"/>
</dbReference>
<accession>A0A8J3WP83</accession>
<dbReference type="Gene3D" id="1.10.10.10">
    <property type="entry name" value="Winged helix-like DNA-binding domain superfamily/Winged helix DNA-binding domain"/>
    <property type="match status" value="1"/>
</dbReference>
<dbReference type="SMART" id="SM00418">
    <property type="entry name" value="HTH_ARSR"/>
    <property type="match status" value="1"/>
</dbReference>
<protein>
    <submittedName>
        <fullName evidence="2">Transcriptional regulator</fullName>
    </submittedName>
</protein>
<dbReference type="InterPro" id="IPR036390">
    <property type="entry name" value="WH_DNA-bd_sf"/>
</dbReference>
<sequence length="128" mass="14271">MHFEAANLILNHMVEDKEALDAVFHALAHDARRSMLRRLAGGELAVGELAEPLRMSLAAASKHVKVLEQAGLVQRTVTGRRHVCRLRSGPLSDAMAWLRFYEGFWDSRLDALEHVLDSPHPPASEETP</sequence>
<evidence type="ECO:0000313" key="2">
    <source>
        <dbReference type="EMBL" id="GIH94651.1"/>
    </source>
</evidence>
<dbReference type="Pfam" id="PF12840">
    <property type="entry name" value="HTH_20"/>
    <property type="match status" value="1"/>
</dbReference>
<dbReference type="InterPro" id="IPR001845">
    <property type="entry name" value="HTH_ArsR_DNA-bd_dom"/>
</dbReference>
<dbReference type="InterPro" id="IPR011991">
    <property type="entry name" value="ArsR-like_HTH"/>
</dbReference>
<comment type="caution">
    <text evidence="2">The sequence shown here is derived from an EMBL/GenBank/DDBJ whole genome shotgun (WGS) entry which is preliminary data.</text>
</comment>
<dbReference type="PANTHER" id="PTHR38600:SF2">
    <property type="entry name" value="SLL0088 PROTEIN"/>
    <property type="match status" value="1"/>
</dbReference>
<reference evidence="2 3" key="1">
    <citation type="submission" date="2021-01" db="EMBL/GenBank/DDBJ databases">
        <title>Whole genome shotgun sequence of Planobispora siamensis NBRC 107568.</title>
        <authorList>
            <person name="Komaki H."/>
            <person name="Tamura T."/>
        </authorList>
    </citation>
    <scope>NUCLEOTIDE SEQUENCE [LARGE SCALE GENOMIC DNA]</scope>
    <source>
        <strain evidence="2 3">NBRC 107568</strain>
    </source>
</reference>
<dbReference type="NCBIfam" id="NF033788">
    <property type="entry name" value="HTH_metalloreg"/>
    <property type="match status" value="1"/>
</dbReference>
<organism evidence="2 3">
    <name type="scientific">Planobispora siamensis</name>
    <dbReference type="NCBI Taxonomy" id="936338"/>
    <lineage>
        <taxon>Bacteria</taxon>
        <taxon>Bacillati</taxon>
        <taxon>Actinomycetota</taxon>
        <taxon>Actinomycetes</taxon>
        <taxon>Streptosporangiales</taxon>
        <taxon>Streptosporangiaceae</taxon>
        <taxon>Planobispora</taxon>
    </lineage>
</organism>
<dbReference type="PANTHER" id="PTHR38600">
    <property type="entry name" value="TRANSCRIPTIONAL REGULATORY PROTEIN"/>
    <property type="match status" value="1"/>
</dbReference>
<keyword evidence="3" id="KW-1185">Reference proteome</keyword>
<name>A0A8J3WP83_9ACTN</name>